<dbReference type="EMBL" id="JAHYIQ010000032">
    <property type="protein sequence ID" value="KAK1120211.1"/>
    <property type="molecule type" value="Genomic_DNA"/>
</dbReference>
<name>A0AA40FJF3_9HYME</name>
<accession>A0AA40FJF3</accession>
<gene>
    <name evidence="2" type="ORF">K0M31_012578</name>
</gene>
<feature type="region of interest" description="Disordered" evidence="1">
    <location>
        <begin position="1"/>
        <end position="64"/>
    </location>
</feature>
<dbReference type="Proteomes" id="UP001177670">
    <property type="component" value="Unassembled WGS sequence"/>
</dbReference>
<feature type="compositionally biased region" description="Basic and acidic residues" evidence="1">
    <location>
        <begin position="31"/>
        <end position="41"/>
    </location>
</feature>
<sequence length="64" mass="7309">MEDIEKLRKAVEEGNRKGEGRRLDGGTWSVGKEEGSEERTKKLEKRKGAQRGIHENKKRMQGSV</sequence>
<feature type="compositionally biased region" description="Basic and acidic residues" evidence="1">
    <location>
        <begin position="1"/>
        <end position="24"/>
    </location>
</feature>
<dbReference type="AlphaFoldDB" id="A0AA40FJF3"/>
<evidence type="ECO:0000313" key="2">
    <source>
        <dbReference type="EMBL" id="KAK1120211.1"/>
    </source>
</evidence>
<protein>
    <submittedName>
        <fullName evidence="2">Uncharacterized protein</fullName>
    </submittedName>
</protein>
<organism evidence="2 3">
    <name type="scientific">Melipona bicolor</name>
    <dbReference type="NCBI Taxonomy" id="60889"/>
    <lineage>
        <taxon>Eukaryota</taxon>
        <taxon>Metazoa</taxon>
        <taxon>Ecdysozoa</taxon>
        <taxon>Arthropoda</taxon>
        <taxon>Hexapoda</taxon>
        <taxon>Insecta</taxon>
        <taxon>Pterygota</taxon>
        <taxon>Neoptera</taxon>
        <taxon>Endopterygota</taxon>
        <taxon>Hymenoptera</taxon>
        <taxon>Apocrita</taxon>
        <taxon>Aculeata</taxon>
        <taxon>Apoidea</taxon>
        <taxon>Anthophila</taxon>
        <taxon>Apidae</taxon>
        <taxon>Melipona</taxon>
    </lineage>
</organism>
<comment type="caution">
    <text evidence="2">The sequence shown here is derived from an EMBL/GenBank/DDBJ whole genome shotgun (WGS) entry which is preliminary data.</text>
</comment>
<keyword evidence="3" id="KW-1185">Reference proteome</keyword>
<evidence type="ECO:0000256" key="1">
    <source>
        <dbReference type="SAM" id="MobiDB-lite"/>
    </source>
</evidence>
<evidence type="ECO:0000313" key="3">
    <source>
        <dbReference type="Proteomes" id="UP001177670"/>
    </source>
</evidence>
<proteinExistence type="predicted"/>
<reference evidence="2" key="1">
    <citation type="submission" date="2021-10" db="EMBL/GenBank/DDBJ databases">
        <title>Melipona bicolor Genome sequencing and assembly.</title>
        <authorList>
            <person name="Araujo N.S."/>
            <person name="Arias M.C."/>
        </authorList>
    </citation>
    <scope>NUCLEOTIDE SEQUENCE</scope>
    <source>
        <strain evidence="2">USP_2M_L1-L4_2017</strain>
        <tissue evidence="2">Whole body</tissue>
    </source>
</reference>